<dbReference type="KEGG" id="cvr:CHLNCDRAFT_144470"/>
<dbReference type="InParanoid" id="E1ZBI0"/>
<accession>E1ZBI0</accession>
<dbReference type="Proteomes" id="UP000008141">
    <property type="component" value="Unassembled WGS sequence"/>
</dbReference>
<organism evidence="3">
    <name type="scientific">Chlorella variabilis</name>
    <name type="common">Green alga</name>
    <dbReference type="NCBI Taxonomy" id="554065"/>
    <lineage>
        <taxon>Eukaryota</taxon>
        <taxon>Viridiplantae</taxon>
        <taxon>Chlorophyta</taxon>
        <taxon>core chlorophytes</taxon>
        <taxon>Trebouxiophyceae</taxon>
        <taxon>Chlorellales</taxon>
        <taxon>Chlorellaceae</taxon>
        <taxon>Chlorella clade</taxon>
        <taxon>Chlorella</taxon>
    </lineage>
</organism>
<dbReference type="RefSeq" id="XP_005848753.1">
    <property type="nucleotide sequence ID" value="XM_005848691.1"/>
</dbReference>
<dbReference type="GeneID" id="17356136"/>
<feature type="region of interest" description="Disordered" evidence="1">
    <location>
        <begin position="18"/>
        <end position="90"/>
    </location>
</feature>
<evidence type="ECO:0000256" key="1">
    <source>
        <dbReference type="SAM" id="MobiDB-lite"/>
    </source>
</evidence>
<proteinExistence type="predicted"/>
<gene>
    <name evidence="2" type="ORF">CHLNCDRAFT_144470</name>
</gene>
<feature type="compositionally biased region" description="Low complexity" evidence="1">
    <location>
        <begin position="164"/>
        <end position="177"/>
    </location>
</feature>
<evidence type="ECO:0000313" key="3">
    <source>
        <dbReference type="Proteomes" id="UP000008141"/>
    </source>
</evidence>
<dbReference type="EMBL" id="GL433841">
    <property type="protein sequence ID" value="EFN56651.1"/>
    <property type="molecule type" value="Genomic_DNA"/>
</dbReference>
<keyword evidence="3" id="KW-1185">Reference proteome</keyword>
<feature type="region of interest" description="Disordered" evidence="1">
    <location>
        <begin position="105"/>
        <end position="206"/>
    </location>
</feature>
<name>E1ZBI0_CHLVA</name>
<feature type="region of interest" description="Disordered" evidence="1">
    <location>
        <begin position="323"/>
        <end position="352"/>
    </location>
</feature>
<protein>
    <submittedName>
        <fullName evidence="2">Expressed protein</fullName>
    </submittedName>
</protein>
<sequence length="553" mass="57433">MDAWNWVQQLGPAMSAMRRQAALRQDENLPAGALKDQDEAPHLPEGMARARQAAPVFQPASCGDRQLASPSAPRHPLHQLPPSPGQLPHLGFPLLHVKAEQLGAWPAPSQEPGSRRASQPGDSTAAATTAAAAGTAPIPPGASSRQARAASRRTAEAAGREAAARGSASSSGTSTGAVQPAPRGSRLPRRARAGSTAAHPGGDASAADDFKLRWLGDAAVVMVGWPLASRLAIAPKCLPSKNNVGRGPAAAKELSLGEGGPSSIDTARFQPLALDCLPQPSLLGHSQLYVGIGEEFRPIQDTMNRLIYGLKLGMQAGVRRLLPAPPLPAEEGGDEEGWAPAGEKGGNKKKKEAAEELEPLYGLLLPAGSAVARADILSQQDVDLSMVAISIKRGGRACNLNGLYLPEGVLAAPHAELIGNMMAHLHSTPGTAHEVQAGVRRLAASQKAASGSPLSAAELSQVQVLAEVAVLVVVAVPSNLVKRKGDRLKDKLESIMSERCAARVPIRIDYSGKSPAVCAGEGVVCPVPPHPACLDMQALKVQAIGCWRPYSLG</sequence>
<feature type="compositionally biased region" description="Basic and acidic residues" evidence="1">
    <location>
        <begin position="153"/>
        <end position="163"/>
    </location>
</feature>
<reference evidence="2 3" key="1">
    <citation type="journal article" date="2010" name="Plant Cell">
        <title>The Chlorella variabilis NC64A genome reveals adaptation to photosymbiosis, coevolution with viruses, and cryptic sex.</title>
        <authorList>
            <person name="Blanc G."/>
            <person name="Duncan G."/>
            <person name="Agarkova I."/>
            <person name="Borodovsky M."/>
            <person name="Gurnon J."/>
            <person name="Kuo A."/>
            <person name="Lindquist E."/>
            <person name="Lucas S."/>
            <person name="Pangilinan J."/>
            <person name="Polle J."/>
            <person name="Salamov A."/>
            <person name="Terry A."/>
            <person name="Yamada T."/>
            <person name="Dunigan D.D."/>
            <person name="Grigoriev I.V."/>
            <person name="Claverie J.M."/>
            <person name="Van Etten J.L."/>
        </authorList>
    </citation>
    <scope>NUCLEOTIDE SEQUENCE [LARGE SCALE GENOMIC DNA]</scope>
    <source>
        <strain evidence="2 3">NC64A</strain>
    </source>
</reference>
<dbReference type="AlphaFoldDB" id="E1ZBI0"/>
<feature type="compositionally biased region" description="Low complexity" evidence="1">
    <location>
        <begin position="120"/>
        <end position="149"/>
    </location>
</feature>
<evidence type="ECO:0000313" key="2">
    <source>
        <dbReference type="EMBL" id="EFN56651.1"/>
    </source>
</evidence>